<keyword evidence="2" id="KW-1185">Reference proteome</keyword>
<sequence>MVTIFYQVFGREVNKVKLEKENDLMDLRKAIKAEEQLTEASIDTSTRKLTFTEIKEILDKYVNKCKNSRKSLSNSENIPDDTEDISTYLKFVNHKYHGVVRPEIAVVVKNCIYAGRSFRVACDSFTIYEFKEEPESLLIFKEQKFQNMRIFVKNFKEHFIALNEILDVILSYFPNTDKSSDLPLIIINIDETNSIFEQNRDKFLKGVVKSLSDRIFQHYFIFPVLTGTHASNLFNTVKSTNAKFI</sequence>
<dbReference type="AlphaFoldDB" id="A0A9W4SAC7"/>
<accession>A0A9W4SAC7</accession>
<proteinExistence type="predicted"/>
<dbReference type="OrthoDB" id="2437062at2759"/>
<reference evidence="1" key="1">
    <citation type="submission" date="2022-08" db="EMBL/GenBank/DDBJ databases">
        <authorList>
            <person name="Kallberg Y."/>
            <person name="Tangrot J."/>
            <person name="Rosling A."/>
        </authorList>
    </citation>
    <scope>NUCLEOTIDE SEQUENCE</scope>
    <source>
        <strain evidence="1">Wild A</strain>
    </source>
</reference>
<evidence type="ECO:0000313" key="1">
    <source>
        <dbReference type="EMBL" id="CAI2161785.1"/>
    </source>
</evidence>
<evidence type="ECO:0000313" key="2">
    <source>
        <dbReference type="Proteomes" id="UP001153678"/>
    </source>
</evidence>
<dbReference type="EMBL" id="CAMKVN010000013">
    <property type="protein sequence ID" value="CAI2161785.1"/>
    <property type="molecule type" value="Genomic_DNA"/>
</dbReference>
<dbReference type="Proteomes" id="UP001153678">
    <property type="component" value="Unassembled WGS sequence"/>
</dbReference>
<protein>
    <submittedName>
        <fullName evidence="1">15587_t:CDS:1</fullName>
    </submittedName>
</protein>
<comment type="caution">
    <text evidence="1">The sequence shown here is derived from an EMBL/GenBank/DDBJ whole genome shotgun (WGS) entry which is preliminary data.</text>
</comment>
<gene>
    <name evidence="1" type="ORF">FWILDA_LOCUS226</name>
</gene>
<name>A0A9W4SAC7_9GLOM</name>
<organism evidence="1 2">
    <name type="scientific">Funneliformis geosporum</name>
    <dbReference type="NCBI Taxonomy" id="1117311"/>
    <lineage>
        <taxon>Eukaryota</taxon>
        <taxon>Fungi</taxon>
        <taxon>Fungi incertae sedis</taxon>
        <taxon>Mucoromycota</taxon>
        <taxon>Glomeromycotina</taxon>
        <taxon>Glomeromycetes</taxon>
        <taxon>Glomerales</taxon>
        <taxon>Glomeraceae</taxon>
        <taxon>Funneliformis</taxon>
    </lineage>
</organism>